<evidence type="ECO:0000313" key="2">
    <source>
        <dbReference type="EMBL" id="PVD27261.1"/>
    </source>
</evidence>
<reference evidence="2 3" key="1">
    <citation type="submission" date="2018-04" db="EMBL/GenBank/DDBJ databases">
        <title>The genome of golden apple snail Pomacea canaliculata provides insight into stress tolerance and invasive adaptation.</title>
        <authorList>
            <person name="Liu C."/>
            <person name="Liu B."/>
            <person name="Ren Y."/>
            <person name="Zhang Y."/>
            <person name="Wang H."/>
            <person name="Li S."/>
            <person name="Jiang F."/>
            <person name="Yin L."/>
            <person name="Zhang G."/>
            <person name="Qian W."/>
            <person name="Fan W."/>
        </authorList>
    </citation>
    <scope>NUCLEOTIDE SEQUENCE [LARGE SCALE GENOMIC DNA]</scope>
    <source>
        <strain evidence="2">SZHN2017</strain>
        <tissue evidence="2">Muscle</tissue>
    </source>
</reference>
<evidence type="ECO:0000313" key="3">
    <source>
        <dbReference type="Proteomes" id="UP000245119"/>
    </source>
</evidence>
<dbReference type="AlphaFoldDB" id="A0A2T7P1H5"/>
<sequence length="62" mass="6768">MVRERWKEGGGGGGESLARVECDKGEYQPRLPSTPGSPGVDSTGHTHTEIISCWLHQLPENH</sequence>
<dbReference type="EMBL" id="PZQS01000007">
    <property type="protein sequence ID" value="PVD27261.1"/>
    <property type="molecule type" value="Genomic_DNA"/>
</dbReference>
<feature type="region of interest" description="Disordered" evidence="1">
    <location>
        <begin position="26"/>
        <end position="45"/>
    </location>
</feature>
<gene>
    <name evidence="2" type="ORF">C0Q70_12416</name>
</gene>
<comment type="caution">
    <text evidence="2">The sequence shown here is derived from an EMBL/GenBank/DDBJ whole genome shotgun (WGS) entry which is preliminary data.</text>
</comment>
<organism evidence="2 3">
    <name type="scientific">Pomacea canaliculata</name>
    <name type="common">Golden apple snail</name>
    <dbReference type="NCBI Taxonomy" id="400727"/>
    <lineage>
        <taxon>Eukaryota</taxon>
        <taxon>Metazoa</taxon>
        <taxon>Spiralia</taxon>
        <taxon>Lophotrochozoa</taxon>
        <taxon>Mollusca</taxon>
        <taxon>Gastropoda</taxon>
        <taxon>Caenogastropoda</taxon>
        <taxon>Architaenioglossa</taxon>
        <taxon>Ampullarioidea</taxon>
        <taxon>Ampullariidae</taxon>
        <taxon>Pomacea</taxon>
    </lineage>
</organism>
<evidence type="ECO:0000256" key="1">
    <source>
        <dbReference type="SAM" id="MobiDB-lite"/>
    </source>
</evidence>
<name>A0A2T7P1H5_POMCA</name>
<dbReference type="Proteomes" id="UP000245119">
    <property type="component" value="Linkage Group LG7"/>
</dbReference>
<proteinExistence type="predicted"/>
<protein>
    <submittedName>
        <fullName evidence="2">Uncharacterized protein</fullName>
    </submittedName>
</protein>
<accession>A0A2T7P1H5</accession>
<keyword evidence="3" id="KW-1185">Reference proteome</keyword>